<dbReference type="EMBL" id="JANPWB010000006">
    <property type="protein sequence ID" value="KAJ1180546.1"/>
    <property type="molecule type" value="Genomic_DNA"/>
</dbReference>
<organism evidence="1 2">
    <name type="scientific">Pleurodeles waltl</name>
    <name type="common">Iberian ribbed newt</name>
    <dbReference type="NCBI Taxonomy" id="8319"/>
    <lineage>
        <taxon>Eukaryota</taxon>
        <taxon>Metazoa</taxon>
        <taxon>Chordata</taxon>
        <taxon>Craniata</taxon>
        <taxon>Vertebrata</taxon>
        <taxon>Euteleostomi</taxon>
        <taxon>Amphibia</taxon>
        <taxon>Batrachia</taxon>
        <taxon>Caudata</taxon>
        <taxon>Salamandroidea</taxon>
        <taxon>Salamandridae</taxon>
        <taxon>Pleurodelinae</taxon>
        <taxon>Pleurodeles</taxon>
    </lineage>
</organism>
<dbReference type="AlphaFoldDB" id="A0AAV7TWA4"/>
<evidence type="ECO:0000313" key="1">
    <source>
        <dbReference type="EMBL" id="KAJ1180546.1"/>
    </source>
</evidence>
<protein>
    <submittedName>
        <fullName evidence="1">Uncharacterized protein</fullName>
    </submittedName>
</protein>
<proteinExistence type="predicted"/>
<keyword evidence="2" id="KW-1185">Reference proteome</keyword>
<gene>
    <name evidence="1" type="ORF">NDU88_005767</name>
</gene>
<evidence type="ECO:0000313" key="2">
    <source>
        <dbReference type="Proteomes" id="UP001066276"/>
    </source>
</evidence>
<dbReference type="Proteomes" id="UP001066276">
    <property type="component" value="Chromosome 3_2"/>
</dbReference>
<name>A0AAV7TWA4_PLEWA</name>
<reference evidence="1" key="1">
    <citation type="journal article" date="2022" name="bioRxiv">
        <title>Sequencing and chromosome-scale assembly of the giantPleurodeles waltlgenome.</title>
        <authorList>
            <person name="Brown T."/>
            <person name="Elewa A."/>
            <person name="Iarovenko S."/>
            <person name="Subramanian E."/>
            <person name="Araus A.J."/>
            <person name="Petzold A."/>
            <person name="Susuki M."/>
            <person name="Suzuki K.-i.T."/>
            <person name="Hayashi T."/>
            <person name="Toyoda A."/>
            <person name="Oliveira C."/>
            <person name="Osipova E."/>
            <person name="Leigh N.D."/>
            <person name="Simon A."/>
            <person name="Yun M.H."/>
        </authorList>
    </citation>
    <scope>NUCLEOTIDE SEQUENCE</scope>
    <source>
        <strain evidence="1">20211129_DDA</strain>
        <tissue evidence="1">Liver</tissue>
    </source>
</reference>
<accession>A0AAV7TWA4</accession>
<comment type="caution">
    <text evidence="1">The sequence shown here is derived from an EMBL/GenBank/DDBJ whole genome shotgun (WGS) entry which is preliminary data.</text>
</comment>
<sequence>MYRTKELAGRQHFWEHGAAPLLSAFLKLNRVREAAARVSLWANQGRASTSVDIGGSKNRCFRIVQQAEDLGTFEPGRKAPRLECFFQAYVINAVEVLLELMVDRVKGQGKDVLGRVAGSCRCHGFRAMERAPGRMWNAGGLAVVERGWCGRNG</sequence>